<feature type="region of interest" description="Disordered" evidence="1">
    <location>
        <begin position="30"/>
        <end position="58"/>
    </location>
</feature>
<protein>
    <submittedName>
        <fullName evidence="2">Uncharacterized protein</fullName>
    </submittedName>
</protein>
<feature type="compositionally biased region" description="Basic and acidic residues" evidence="1">
    <location>
        <begin position="137"/>
        <end position="152"/>
    </location>
</feature>
<dbReference type="AlphaFoldDB" id="A0A8X6G8X6"/>
<proteinExistence type="predicted"/>
<sequence length="186" mass="21053">MNERGASNIRNESPKTRKDEVVTWMTVVFSDEGRKEKKNLTPNERGKKPGPLSLPSVFLQKREQTVKLKRRSVNTLSDIPLQPRTQSCKKIPIPHLNRKRRRRVKKKTGINKNKNSPSKSSPNTSDRSFALRGRSPVKLEKVKDGGGESSTHEIVDLQKSRIYFLPPMLAGFHAVGLSPGRKSGRY</sequence>
<name>A0A8X6G8X6_TRICU</name>
<feature type="compositionally biased region" description="Basic and acidic residues" evidence="1">
    <location>
        <begin position="31"/>
        <end position="47"/>
    </location>
</feature>
<feature type="region of interest" description="Disordered" evidence="1">
    <location>
        <begin position="77"/>
        <end position="152"/>
    </location>
</feature>
<dbReference type="EMBL" id="BMAO01005072">
    <property type="protein sequence ID" value="GFQ98857.1"/>
    <property type="molecule type" value="Genomic_DNA"/>
</dbReference>
<dbReference type="OrthoDB" id="10430804at2759"/>
<organism evidence="2 3">
    <name type="scientific">Trichonephila clavata</name>
    <name type="common">Joro spider</name>
    <name type="synonym">Nephila clavata</name>
    <dbReference type="NCBI Taxonomy" id="2740835"/>
    <lineage>
        <taxon>Eukaryota</taxon>
        <taxon>Metazoa</taxon>
        <taxon>Ecdysozoa</taxon>
        <taxon>Arthropoda</taxon>
        <taxon>Chelicerata</taxon>
        <taxon>Arachnida</taxon>
        <taxon>Araneae</taxon>
        <taxon>Araneomorphae</taxon>
        <taxon>Entelegynae</taxon>
        <taxon>Araneoidea</taxon>
        <taxon>Nephilidae</taxon>
        <taxon>Trichonephila</taxon>
    </lineage>
</organism>
<feature type="region of interest" description="Disordered" evidence="1">
    <location>
        <begin position="1"/>
        <end position="20"/>
    </location>
</feature>
<evidence type="ECO:0000313" key="2">
    <source>
        <dbReference type="EMBL" id="GFQ98857.1"/>
    </source>
</evidence>
<feature type="compositionally biased region" description="Low complexity" evidence="1">
    <location>
        <begin position="111"/>
        <end position="123"/>
    </location>
</feature>
<feature type="compositionally biased region" description="Basic residues" evidence="1">
    <location>
        <begin position="96"/>
        <end position="109"/>
    </location>
</feature>
<accession>A0A8X6G8X6</accession>
<keyword evidence="3" id="KW-1185">Reference proteome</keyword>
<reference evidence="2" key="1">
    <citation type="submission" date="2020-07" db="EMBL/GenBank/DDBJ databases">
        <title>Multicomponent nature underlies the extraordinary mechanical properties of spider dragline silk.</title>
        <authorList>
            <person name="Kono N."/>
            <person name="Nakamura H."/>
            <person name="Mori M."/>
            <person name="Yoshida Y."/>
            <person name="Ohtoshi R."/>
            <person name="Malay A.D."/>
            <person name="Moran D.A.P."/>
            <person name="Tomita M."/>
            <person name="Numata K."/>
            <person name="Arakawa K."/>
        </authorList>
    </citation>
    <scope>NUCLEOTIDE SEQUENCE</scope>
</reference>
<gene>
    <name evidence="2" type="ORF">TNCT_658641</name>
</gene>
<comment type="caution">
    <text evidence="2">The sequence shown here is derived from an EMBL/GenBank/DDBJ whole genome shotgun (WGS) entry which is preliminary data.</text>
</comment>
<feature type="compositionally biased region" description="Polar residues" evidence="1">
    <location>
        <begin position="77"/>
        <end position="88"/>
    </location>
</feature>
<evidence type="ECO:0000256" key="1">
    <source>
        <dbReference type="SAM" id="MobiDB-lite"/>
    </source>
</evidence>
<evidence type="ECO:0000313" key="3">
    <source>
        <dbReference type="Proteomes" id="UP000887116"/>
    </source>
</evidence>
<dbReference type="Proteomes" id="UP000887116">
    <property type="component" value="Unassembled WGS sequence"/>
</dbReference>